<dbReference type="OrthoDB" id="1349136at2"/>
<accession>A0A979G9Z4</accession>
<reference evidence="3" key="1">
    <citation type="submission" date="2009-08" db="EMBL/GenBank/DDBJ databases">
        <title>The complete genome of Chitinophaga pinensis DSM 2588.</title>
        <authorList>
            <consortium name="US DOE Joint Genome Institute (JGI-PGF)"/>
            <person name="Lucas S."/>
            <person name="Copeland A."/>
            <person name="Lapidus A."/>
            <person name="Glavina del Rio T."/>
            <person name="Dalin E."/>
            <person name="Tice H."/>
            <person name="Bruce D."/>
            <person name="Goodwin L."/>
            <person name="Pitluck S."/>
            <person name="Kyrpides N."/>
            <person name="Mavromatis K."/>
            <person name="Ivanova N."/>
            <person name="Mikhailova N."/>
            <person name="Sims D."/>
            <person name="Meinche L."/>
            <person name="Brettin T."/>
            <person name="Detter J.C."/>
            <person name="Han C."/>
            <person name="Larimer F."/>
            <person name="Land M."/>
            <person name="Hauser L."/>
            <person name="Markowitz V."/>
            <person name="Cheng J.-F."/>
            <person name="Hugenholtz P."/>
            <person name="Woyke T."/>
            <person name="Wu D."/>
            <person name="Spring S."/>
            <person name="Klenk H.-P."/>
            <person name="Eisen J.A."/>
        </authorList>
    </citation>
    <scope>NUCLEOTIDE SEQUENCE [LARGE SCALE GENOMIC DNA]</scope>
    <source>
        <strain evidence="3">ATCC 43595 / DSM 2588 / LMG 13176 / NBRC 15968 / NCIMB 11800 / UQM 2034</strain>
    </source>
</reference>
<reference evidence="2 3" key="2">
    <citation type="journal article" date="2010" name="Stand. Genomic Sci.">
        <title>Complete genome sequence of Chitinophaga pinensis type strain (UQM 2034).</title>
        <authorList>
            <person name="Glavina Del Rio T."/>
            <person name="Abt B."/>
            <person name="Spring S."/>
            <person name="Lapidus A."/>
            <person name="Nolan M."/>
            <person name="Tice H."/>
            <person name="Copeland A."/>
            <person name="Cheng J.F."/>
            <person name="Chen F."/>
            <person name="Bruce D."/>
            <person name="Goodwin L."/>
            <person name="Pitluck S."/>
            <person name="Ivanova N."/>
            <person name="Mavromatis K."/>
            <person name="Mikhailova N."/>
            <person name="Pati A."/>
            <person name="Chen A."/>
            <person name="Palaniappan K."/>
            <person name="Land M."/>
            <person name="Hauser L."/>
            <person name="Chang Y.J."/>
            <person name="Jeffries C.D."/>
            <person name="Chain P."/>
            <person name="Saunders E."/>
            <person name="Detter J.C."/>
            <person name="Brettin T."/>
            <person name="Rohde M."/>
            <person name="Goker M."/>
            <person name="Bristow J."/>
            <person name="Eisen J.A."/>
            <person name="Markowitz V."/>
            <person name="Hugenholtz P."/>
            <person name="Kyrpides N.C."/>
            <person name="Klenk H.P."/>
            <person name="Lucas S."/>
        </authorList>
    </citation>
    <scope>NUCLEOTIDE SEQUENCE [LARGE SCALE GENOMIC DNA]</scope>
    <source>
        <strain evidence="3">ATCC 43595 / DSM 2588 / LMG 13176 / NBRC 15968 / NCIMB 11800 / UQM 2034</strain>
    </source>
</reference>
<evidence type="ECO:0000313" key="3">
    <source>
        <dbReference type="Proteomes" id="UP000002215"/>
    </source>
</evidence>
<gene>
    <name evidence="2" type="ordered locus">Cpin_6161</name>
</gene>
<dbReference type="PROSITE" id="PS51257">
    <property type="entry name" value="PROKAR_LIPOPROTEIN"/>
    <property type="match status" value="1"/>
</dbReference>
<dbReference type="AlphaFoldDB" id="A0A979G9Z4"/>
<dbReference type="EMBL" id="CP001699">
    <property type="protein sequence ID" value="ACU63569.1"/>
    <property type="molecule type" value="Genomic_DNA"/>
</dbReference>
<dbReference type="KEGG" id="cpi:Cpin_6161"/>
<dbReference type="Proteomes" id="UP000002215">
    <property type="component" value="Chromosome"/>
</dbReference>
<feature type="signal peptide" evidence="1">
    <location>
        <begin position="1"/>
        <end position="27"/>
    </location>
</feature>
<sequence length="185" mass="20065">MSFRKITGLFGMLVCVFVALVSFSACSKDDDDAGPGESNDYYFKATFNGKALDFTHTAKFQGGGNDGRWEHIVISGHEARYPTDGSPFPPSYDIELWRVGGNIGAGKYESALEEEMISRYAIQTNSGTLVYNTLTDGDNFTLNIESISDKGIRGTFGGTIRNSAGAAIEVKDGSFNLPYDELVNP</sequence>
<keyword evidence="1" id="KW-0732">Signal</keyword>
<evidence type="ECO:0000313" key="2">
    <source>
        <dbReference type="EMBL" id="ACU63569.1"/>
    </source>
</evidence>
<organism evidence="2 3">
    <name type="scientific">Chitinophaga pinensis (strain ATCC 43595 / DSM 2588 / LMG 13176 / NBRC 15968 / NCIMB 11800 / UQM 2034)</name>
    <dbReference type="NCBI Taxonomy" id="485918"/>
    <lineage>
        <taxon>Bacteria</taxon>
        <taxon>Pseudomonadati</taxon>
        <taxon>Bacteroidota</taxon>
        <taxon>Chitinophagia</taxon>
        <taxon>Chitinophagales</taxon>
        <taxon>Chitinophagaceae</taxon>
        <taxon>Chitinophaga</taxon>
    </lineage>
</organism>
<name>A0A979G9Z4_CHIPD</name>
<proteinExistence type="predicted"/>
<evidence type="ECO:0000256" key="1">
    <source>
        <dbReference type="SAM" id="SignalP"/>
    </source>
</evidence>
<dbReference type="RefSeq" id="WP_012793734.1">
    <property type="nucleotide sequence ID" value="NC_013132.1"/>
</dbReference>
<feature type="chain" id="PRO_5037846435" evidence="1">
    <location>
        <begin position="28"/>
        <end position="185"/>
    </location>
</feature>
<protein>
    <submittedName>
        <fullName evidence="2">Uncharacterized protein</fullName>
    </submittedName>
</protein>